<keyword evidence="1" id="KW-0489">Methyltransferase</keyword>
<dbReference type="CDD" id="cd02440">
    <property type="entry name" value="AdoMet_MTases"/>
    <property type="match status" value="1"/>
</dbReference>
<dbReference type="RefSeq" id="WP_121032519.1">
    <property type="nucleotide sequence ID" value="NZ_RBXT01000001.1"/>
</dbReference>
<dbReference type="OrthoDB" id="4484556at2"/>
<dbReference type="SUPFAM" id="SSF53335">
    <property type="entry name" value="S-adenosyl-L-methionine-dependent methyltransferases"/>
    <property type="match status" value="1"/>
</dbReference>
<dbReference type="PANTHER" id="PTHR43464:SF23">
    <property type="entry name" value="JUVENILE HORMONE ACID O-METHYLTRANSFERASE"/>
    <property type="match status" value="1"/>
</dbReference>
<keyword evidence="1" id="KW-0808">Transferase</keyword>
<evidence type="ECO:0000313" key="2">
    <source>
        <dbReference type="Proteomes" id="UP000278440"/>
    </source>
</evidence>
<dbReference type="Proteomes" id="UP000278440">
    <property type="component" value="Unassembled WGS sequence"/>
</dbReference>
<comment type="caution">
    <text evidence="1">The sequence shown here is derived from an EMBL/GenBank/DDBJ whole genome shotgun (WGS) entry which is preliminary data.</text>
</comment>
<organism evidence="1 2">
    <name type="scientific">Terracoccus luteus</name>
    <dbReference type="NCBI Taxonomy" id="53356"/>
    <lineage>
        <taxon>Bacteria</taxon>
        <taxon>Bacillati</taxon>
        <taxon>Actinomycetota</taxon>
        <taxon>Actinomycetes</taxon>
        <taxon>Micrococcales</taxon>
        <taxon>Intrasporangiaceae</taxon>
        <taxon>Terracoccus</taxon>
    </lineage>
</organism>
<evidence type="ECO:0000313" key="1">
    <source>
        <dbReference type="EMBL" id="RKT78354.1"/>
    </source>
</evidence>
<dbReference type="AlphaFoldDB" id="A0A495XZQ0"/>
<protein>
    <submittedName>
        <fullName evidence="1">Methyltransferase family protein</fullName>
    </submittedName>
</protein>
<reference evidence="1 2" key="1">
    <citation type="submission" date="2018-10" db="EMBL/GenBank/DDBJ databases">
        <title>Sequencing the genomes of 1000 actinobacteria strains.</title>
        <authorList>
            <person name="Klenk H.-P."/>
        </authorList>
    </citation>
    <scope>NUCLEOTIDE SEQUENCE [LARGE SCALE GENOMIC DNA]</scope>
    <source>
        <strain evidence="1 2">DSM 44267</strain>
    </source>
</reference>
<dbReference type="Pfam" id="PF13489">
    <property type="entry name" value="Methyltransf_23"/>
    <property type="match status" value="1"/>
</dbReference>
<dbReference type="GO" id="GO:0010420">
    <property type="term" value="F:polyprenyldihydroxybenzoate methyltransferase activity"/>
    <property type="evidence" value="ECO:0007669"/>
    <property type="project" value="TreeGrafter"/>
</dbReference>
<dbReference type="Gene3D" id="3.40.50.150">
    <property type="entry name" value="Vaccinia Virus protein VP39"/>
    <property type="match status" value="1"/>
</dbReference>
<name>A0A495XZQ0_9MICO</name>
<gene>
    <name evidence="1" type="ORF">DFJ68_1798</name>
</gene>
<dbReference type="InterPro" id="IPR029063">
    <property type="entry name" value="SAM-dependent_MTases_sf"/>
</dbReference>
<dbReference type="GO" id="GO:0032259">
    <property type="term" value="P:methylation"/>
    <property type="evidence" value="ECO:0007669"/>
    <property type="project" value="UniProtKB-KW"/>
</dbReference>
<accession>A0A495XZQ0</accession>
<dbReference type="PANTHER" id="PTHR43464">
    <property type="entry name" value="METHYLTRANSFERASE"/>
    <property type="match status" value="1"/>
</dbReference>
<sequence>MVEHNQPRRSHGELTKGQEYADRLVDLQQVWWKRVLPVQAAYRWNIRRLGLGRVLDVGCGLGRTLRQLDGNGVGVDHNPMFVEHCRSTGLTAYTTDEWPQAPEAVPGSFDGMILSHVVEHIEPDVADAMLRTYLPFVRPGGRVHFITPQERGYASDPTHIHFTDFAALERLARRHGLVVERSFSFPFPRSAGRAFVYNEFNVLARKP</sequence>
<dbReference type="EMBL" id="RBXT01000001">
    <property type="protein sequence ID" value="RKT78354.1"/>
    <property type="molecule type" value="Genomic_DNA"/>
</dbReference>
<proteinExistence type="predicted"/>
<keyword evidence="2" id="KW-1185">Reference proteome</keyword>